<dbReference type="GO" id="GO:0004439">
    <property type="term" value="F:phosphatidylinositol-4,5-bisphosphate 5-phosphatase activity"/>
    <property type="evidence" value="ECO:0007669"/>
    <property type="project" value="TreeGrafter"/>
</dbReference>
<keyword evidence="4" id="KW-1133">Transmembrane helix</keyword>
<dbReference type="Pfam" id="PF22669">
    <property type="entry name" value="Exo_endo_phos2"/>
    <property type="match status" value="2"/>
</dbReference>
<reference evidence="6" key="1">
    <citation type="journal article" date="2022" name="Cell">
        <title>Repeat-based holocentromeres influence genome architecture and karyotype evolution.</title>
        <authorList>
            <person name="Hofstatter P.G."/>
            <person name="Thangavel G."/>
            <person name="Lux T."/>
            <person name="Neumann P."/>
            <person name="Vondrak T."/>
            <person name="Novak P."/>
            <person name="Zhang M."/>
            <person name="Costa L."/>
            <person name="Castellani M."/>
            <person name="Scott A."/>
            <person name="Toegelov H."/>
            <person name="Fuchs J."/>
            <person name="Mata-Sucre Y."/>
            <person name="Dias Y."/>
            <person name="Vanzela A.L.L."/>
            <person name="Huettel B."/>
            <person name="Almeida C.C.S."/>
            <person name="Simkova H."/>
            <person name="Souza G."/>
            <person name="Pedrosa-Harand A."/>
            <person name="Macas J."/>
            <person name="Mayer K.F.X."/>
            <person name="Houben A."/>
            <person name="Marques A."/>
        </authorList>
    </citation>
    <scope>NUCLEOTIDE SEQUENCE</scope>
    <source>
        <strain evidence="6">RhyBre1mFocal</strain>
    </source>
</reference>
<keyword evidence="7" id="KW-1185">Reference proteome</keyword>
<comment type="similarity">
    <text evidence="1">Belongs to the inositol polyphosphate 5-phosphatase family.</text>
</comment>
<dbReference type="InterPro" id="IPR045849">
    <property type="entry name" value="IP5P_plant"/>
</dbReference>
<evidence type="ECO:0000256" key="1">
    <source>
        <dbReference type="ARBA" id="ARBA00010768"/>
    </source>
</evidence>
<dbReference type="InterPro" id="IPR036691">
    <property type="entry name" value="Endo/exonu/phosph_ase_sf"/>
</dbReference>
<gene>
    <name evidence="6" type="ORF">LUZ63_011994</name>
</gene>
<evidence type="ECO:0000256" key="4">
    <source>
        <dbReference type="SAM" id="Phobius"/>
    </source>
</evidence>
<proteinExistence type="inferred from homology"/>
<dbReference type="SMART" id="SM00128">
    <property type="entry name" value="IPPc"/>
    <property type="match status" value="1"/>
</dbReference>
<dbReference type="EMBL" id="JAMQYH010000003">
    <property type="protein sequence ID" value="KAJ1695296.1"/>
    <property type="molecule type" value="Genomic_DNA"/>
</dbReference>
<comment type="caution">
    <text evidence="6">The sequence shown here is derived from an EMBL/GenBank/DDBJ whole genome shotgun (WGS) entry which is preliminary data.</text>
</comment>
<dbReference type="Proteomes" id="UP001151287">
    <property type="component" value="Unassembled WGS sequence"/>
</dbReference>
<protein>
    <recommendedName>
        <fullName evidence="5">Inositol polyphosphate-related phosphatase domain-containing protein</fullName>
    </recommendedName>
</protein>
<dbReference type="Gene3D" id="3.60.10.10">
    <property type="entry name" value="Endonuclease/exonuclease/phosphatase"/>
    <property type="match status" value="2"/>
</dbReference>
<feature type="domain" description="Inositol polyphosphate-related phosphatase" evidence="5">
    <location>
        <begin position="271"/>
        <end position="574"/>
    </location>
</feature>
<dbReference type="AlphaFoldDB" id="A0A9Q0CK00"/>
<evidence type="ECO:0000313" key="7">
    <source>
        <dbReference type="Proteomes" id="UP001151287"/>
    </source>
</evidence>
<dbReference type="OrthoDB" id="62798at2759"/>
<dbReference type="GO" id="GO:0046856">
    <property type="term" value="P:phosphatidylinositol dephosphorylation"/>
    <property type="evidence" value="ECO:0007669"/>
    <property type="project" value="InterPro"/>
</dbReference>
<dbReference type="PANTHER" id="PTHR45666">
    <property type="entry name" value="TYPE IV INOSITOL POLYPHOSPHATE 5-PHOSPHATASE 9"/>
    <property type="match status" value="1"/>
</dbReference>
<name>A0A9Q0CK00_9POAL</name>
<dbReference type="GO" id="GO:0004445">
    <property type="term" value="F:inositol-polyphosphate 5-phosphatase activity"/>
    <property type="evidence" value="ECO:0007669"/>
    <property type="project" value="InterPro"/>
</dbReference>
<feature type="region of interest" description="Disordered" evidence="3">
    <location>
        <begin position="203"/>
        <end position="238"/>
    </location>
</feature>
<dbReference type="SUPFAM" id="SSF56219">
    <property type="entry name" value="DNase I-like"/>
    <property type="match status" value="1"/>
</dbReference>
<evidence type="ECO:0000313" key="6">
    <source>
        <dbReference type="EMBL" id="KAJ1695296.1"/>
    </source>
</evidence>
<dbReference type="PANTHER" id="PTHR45666:SF21">
    <property type="entry name" value="TYPE I INOSITOL POLYPHOSPHATE 5-PHOSPHATASE 2"/>
    <property type="match status" value="1"/>
</dbReference>
<evidence type="ECO:0000256" key="2">
    <source>
        <dbReference type="ARBA" id="ARBA00022801"/>
    </source>
</evidence>
<sequence>MKQHRSKLSEESINLHSCYNLHLYMALSVLIFSFFLSIFLSFFLSFFFLGQKSFWQSIIMKKWLNIRPKLHDFSEDEIETDTDSDDDVSDSRELPFTEFMDRSDIQPKASSTKIRRRKSETLRVSYITTKDVRLMIGTWNVAGKCLLDETDLSEWLCTEEPADMYILGFQEVVPLNASNVLGAEDRRPIPKWESLIRSTLNKSHQPNSIYKSYSAPPSPPLSTPSPTNNTETSTKKEPRWDLNDLLDWPEYSLDKPTRPMVTGRKLRRVSTGINLSLNVGLKRVYHSSGNLGMLWSEQEETIDVLNAIDDLSDKVSDEGAVVEKTEIGGSERVVKKSRSKFVRIVSKQMVGIYISVWVCRRLRRHVNNLEVAPVGVGLMGYMGNKGSVSISMSLFQTRLCFVCSHLTSGHKDGSQQKRNSDVYEILQRTRFSSLLDADQHQLIPSHDRIFWFGDLNYRLEMPDTLVRDLISVRQWDQLLDFDQLRKELKSGNTFDGWNEGPINFPPTYKYERNSDAYVGAVLREGEKMRTPAWCDRILWLGKGIKQLSYWSSDLKLSDHRPVSALFSVEVEVLDQRKLERVLNFTSAGFTPGN</sequence>
<keyword evidence="4" id="KW-0472">Membrane</keyword>
<evidence type="ECO:0000259" key="5">
    <source>
        <dbReference type="SMART" id="SM00128"/>
    </source>
</evidence>
<feature type="transmembrane region" description="Helical" evidence="4">
    <location>
        <begin position="21"/>
        <end position="49"/>
    </location>
</feature>
<dbReference type="InterPro" id="IPR000300">
    <property type="entry name" value="IPPc"/>
</dbReference>
<keyword evidence="2" id="KW-0378">Hydrolase</keyword>
<organism evidence="6 7">
    <name type="scientific">Rhynchospora breviuscula</name>
    <dbReference type="NCBI Taxonomy" id="2022672"/>
    <lineage>
        <taxon>Eukaryota</taxon>
        <taxon>Viridiplantae</taxon>
        <taxon>Streptophyta</taxon>
        <taxon>Embryophyta</taxon>
        <taxon>Tracheophyta</taxon>
        <taxon>Spermatophyta</taxon>
        <taxon>Magnoliopsida</taxon>
        <taxon>Liliopsida</taxon>
        <taxon>Poales</taxon>
        <taxon>Cyperaceae</taxon>
        <taxon>Cyperoideae</taxon>
        <taxon>Rhynchosporeae</taxon>
        <taxon>Rhynchospora</taxon>
    </lineage>
</organism>
<dbReference type="GO" id="GO:0034485">
    <property type="term" value="F:phosphatidylinositol-3,4,5-trisphosphate 5-phosphatase activity"/>
    <property type="evidence" value="ECO:0007669"/>
    <property type="project" value="TreeGrafter"/>
</dbReference>
<evidence type="ECO:0000256" key="3">
    <source>
        <dbReference type="SAM" id="MobiDB-lite"/>
    </source>
</evidence>
<keyword evidence="4" id="KW-0812">Transmembrane</keyword>
<accession>A0A9Q0CK00</accession>